<dbReference type="InterPro" id="IPR043502">
    <property type="entry name" value="DNA/RNA_pol_sf"/>
</dbReference>
<dbReference type="CDD" id="cd01647">
    <property type="entry name" value="RT_LTR"/>
    <property type="match status" value="1"/>
</dbReference>
<evidence type="ECO:0000256" key="3">
    <source>
        <dbReference type="ARBA" id="ARBA00022722"/>
    </source>
</evidence>
<dbReference type="InterPro" id="IPR050951">
    <property type="entry name" value="Retrovirus_Pol_polyprotein"/>
</dbReference>
<keyword evidence="2" id="KW-0548">Nucleotidyltransferase</keyword>
<keyword evidence="4" id="KW-0255">Endonuclease</keyword>
<feature type="region of interest" description="Disordered" evidence="7">
    <location>
        <begin position="625"/>
        <end position="646"/>
    </location>
</feature>
<feature type="domain" description="Reverse transcriptase" evidence="8">
    <location>
        <begin position="211"/>
        <end position="400"/>
    </location>
</feature>
<evidence type="ECO:0000256" key="7">
    <source>
        <dbReference type="SAM" id="MobiDB-lite"/>
    </source>
</evidence>
<dbReference type="Gene3D" id="3.30.70.270">
    <property type="match status" value="2"/>
</dbReference>
<dbReference type="InterPro" id="IPR000477">
    <property type="entry name" value="RT_dom"/>
</dbReference>
<comment type="caution">
    <text evidence="9">The sequence shown here is derived from an EMBL/GenBank/DDBJ whole genome shotgun (WGS) entry which is preliminary data.</text>
</comment>
<dbReference type="FunFam" id="3.30.70.270:FF:000020">
    <property type="entry name" value="Transposon Tf2-6 polyprotein-like Protein"/>
    <property type="match status" value="1"/>
</dbReference>
<dbReference type="Gramene" id="GBG92926">
    <property type="protein sequence ID" value="GBG92926"/>
    <property type="gene ID" value="CBR_g57790"/>
</dbReference>
<accession>A0A388MEC9</accession>
<dbReference type="EMBL" id="BFEA01001175">
    <property type="protein sequence ID" value="GBG92926.1"/>
    <property type="molecule type" value="Genomic_DNA"/>
</dbReference>
<keyword evidence="6" id="KW-0695">RNA-directed DNA polymerase</keyword>
<evidence type="ECO:0000256" key="5">
    <source>
        <dbReference type="ARBA" id="ARBA00022801"/>
    </source>
</evidence>
<keyword evidence="5" id="KW-0378">Hydrolase</keyword>
<organism evidence="9 10">
    <name type="scientific">Chara braunii</name>
    <name type="common">Braun's stonewort</name>
    <dbReference type="NCBI Taxonomy" id="69332"/>
    <lineage>
        <taxon>Eukaryota</taxon>
        <taxon>Viridiplantae</taxon>
        <taxon>Streptophyta</taxon>
        <taxon>Charophyceae</taxon>
        <taxon>Charales</taxon>
        <taxon>Characeae</taxon>
        <taxon>Chara</taxon>
    </lineage>
</organism>
<sequence>MNDSSEPPRTLYEGISQLLTQYSDKRPIYDMSDLPRSLLQAAKEVRLLRLGAEAESLEPSGRFETATDELGIKIASKPVPWQDRRDGITPEEHVAIREEDAQMMATENSFISAPPREATKQANTEQVSVRIWDRIYELHVPTYVLDDIHRLIADILKEYQGTISVTDTDIGLSLIIQHEIQTRNHPLIHCKPYRYSLTERKTALQRVREFELSGWIEPATRPWSFPVVLVPKKNGSIRIFIDYRKLNEVTIKDVYPLPRIDDLLDAIGCANYFSKFDIRHDFYHILVKEEDRPKTAFVLFEGTWQWVRCPMGICNALVTFQRAMNVTFQNFVNKTRLTQGMINFCVIVYMDDILVYSETYHGHAQHIEWTLGALRDAGFKIAIEKSEFFLPEISFLGYVVTRGGLRPDSRKVAAVKEAPVPTTLTQVRAFLGLASYYRPFIKGFAAIARPLTNLLRKEQPLNWDLECDQAFATLKGTLATTPILIRPDPAKPFILITDWQPEAISAILAQKGNDRREHVIEYASRTVLDERRNDSAPHGKCYAVVWGIQHFHPYLYGQKFQLVTDHEPLLALKKLTNYTGMIGRWAVRLQEYDFDIVHRKTERHGNANGLTLLHRPAKVLKGDEITPWKEPRPNNEPNGIGTEQAINRTNGGSSFLSKRGAPRWREIFLAFYLDLCALAAAGSSFGNSRSSSRIWPTSSTSASSCTLTSDWSLTLLPYLQWSACIDDFPQGIPPSRLDYLDPHDIIDIAFFQPPLPEELEEKIREELAEESSEEEPNEHEEEQEENQEEEKDEGWRRLNVIKVYCVISGLIPACTDHRRFRAALLRTFNSLYPDYLASIPTTSRRFPRFHRIVHHRAIPETIDASRPFPPVLHQHHP</sequence>
<dbReference type="OrthoDB" id="542221at2759"/>
<dbReference type="GO" id="GO:0004519">
    <property type="term" value="F:endonuclease activity"/>
    <property type="evidence" value="ECO:0007669"/>
    <property type="project" value="UniProtKB-KW"/>
</dbReference>
<dbReference type="InterPro" id="IPR041373">
    <property type="entry name" value="RT_RNaseH"/>
</dbReference>
<dbReference type="Pfam" id="PF00078">
    <property type="entry name" value="RVT_1"/>
    <property type="match status" value="1"/>
</dbReference>
<dbReference type="PANTHER" id="PTHR37984:SF5">
    <property type="entry name" value="PROTEIN NYNRIN-LIKE"/>
    <property type="match status" value="1"/>
</dbReference>
<feature type="compositionally biased region" description="Acidic residues" evidence="7">
    <location>
        <begin position="767"/>
        <end position="792"/>
    </location>
</feature>
<dbReference type="PANTHER" id="PTHR37984">
    <property type="entry name" value="PROTEIN CBG26694"/>
    <property type="match status" value="1"/>
</dbReference>
<keyword evidence="10" id="KW-1185">Reference proteome</keyword>
<dbReference type="Gene3D" id="3.10.10.10">
    <property type="entry name" value="HIV Type 1 Reverse Transcriptase, subunit A, domain 1"/>
    <property type="match status" value="1"/>
</dbReference>
<proteinExistence type="predicted"/>
<keyword evidence="3" id="KW-0540">Nuclease</keyword>
<dbReference type="SUPFAM" id="SSF56672">
    <property type="entry name" value="DNA/RNA polymerases"/>
    <property type="match status" value="1"/>
</dbReference>
<dbReference type="AlphaFoldDB" id="A0A388MEC9"/>
<evidence type="ECO:0000256" key="2">
    <source>
        <dbReference type="ARBA" id="ARBA00022695"/>
    </source>
</evidence>
<name>A0A388MEC9_CHABU</name>
<dbReference type="GO" id="GO:0003964">
    <property type="term" value="F:RNA-directed DNA polymerase activity"/>
    <property type="evidence" value="ECO:0007669"/>
    <property type="project" value="UniProtKB-KW"/>
</dbReference>
<dbReference type="GO" id="GO:0016787">
    <property type="term" value="F:hydrolase activity"/>
    <property type="evidence" value="ECO:0007669"/>
    <property type="project" value="UniProtKB-KW"/>
</dbReference>
<dbReference type="InterPro" id="IPR043128">
    <property type="entry name" value="Rev_trsase/Diguanyl_cyclase"/>
</dbReference>
<dbReference type="Proteomes" id="UP000265515">
    <property type="component" value="Unassembled WGS sequence"/>
</dbReference>
<evidence type="ECO:0000313" key="10">
    <source>
        <dbReference type="Proteomes" id="UP000265515"/>
    </source>
</evidence>
<dbReference type="Gene3D" id="3.10.20.370">
    <property type="match status" value="1"/>
</dbReference>
<protein>
    <recommendedName>
        <fullName evidence="8">Reverse transcriptase domain-containing protein</fullName>
    </recommendedName>
</protein>
<reference evidence="9 10" key="1">
    <citation type="journal article" date="2018" name="Cell">
        <title>The Chara Genome: Secondary Complexity and Implications for Plant Terrestrialization.</title>
        <authorList>
            <person name="Nishiyama T."/>
            <person name="Sakayama H."/>
            <person name="Vries J.D."/>
            <person name="Buschmann H."/>
            <person name="Saint-Marcoux D."/>
            <person name="Ullrich K.K."/>
            <person name="Haas F.B."/>
            <person name="Vanderstraeten L."/>
            <person name="Becker D."/>
            <person name="Lang D."/>
            <person name="Vosolsobe S."/>
            <person name="Rombauts S."/>
            <person name="Wilhelmsson P.K.I."/>
            <person name="Janitza P."/>
            <person name="Kern R."/>
            <person name="Heyl A."/>
            <person name="Rumpler F."/>
            <person name="Villalobos L.I.A.C."/>
            <person name="Clay J.M."/>
            <person name="Skokan R."/>
            <person name="Toyoda A."/>
            <person name="Suzuki Y."/>
            <person name="Kagoshima H."/>
            <person name="Schijlen E."/>
            <person name="Tajeshwar N."/>
            <person name="Catarino B."/>
            <person name="Hetherington A.J."/>
            <person name="Saltykova A."/>
            <person name="Bonnot C."/>
            <person name="Breuninger H."/>
            <person name="Symeonidi A."/>
            <person name="Radhakrishnan G.V."/>
            <person name="Van Nieuwerburgh F."/>
            <person name="Deforce D."/>
            <person name="Chang C."/>
            <person name="Karol K.G."/>
            <person name="Hedrich R."/>
            <person name="Ulvskov P."/>
            <person name="Glockner G."/>
            <person name="Delwiche C.F."/>
            <person name="Petrasek J."/>
            <person name="Van de Peer Y."/>
            <person name="Friml J."/>
            <person name="Beilby M."/>
            <person name="Dolan L."/>
            <person name="Kohara Y."/>
            <person name="Sugano S."/>
            <person name="Fujiyama A."/>
            <person name="Delaux P.-M."/>
            <person name="Quint M."/>
            <person name="TheiBen G."/>
            <person name="Hagemann M."/>
            <person name="Harholt J."/>
            <person name="Dunand C."/>
            <person name="Zachgo S."/>
            <person name="Langdale J."/>
            <person name="Maumus F."/>
            <person name="Straeten D.V.D."/>
            <person name="Gould S.B."/>
            <person name="Rensing S.A."/>
        </authorList>
    </citation>
    <scope>NUCLEOTIDE SEQUENCE [LARGE SCALE GENOMIC DNA]</scope>
    <source>
        <strain evidence="9 10">S276</strain>
    </source>
</reference>
<dbReference type="CDD" id="cd09274">
    <property type="entry name" value="RNase_HI_RT_Ty3"/>
    <property type="match status" value="1"/>
</dbReference>
<dbReference type="Pfam" id="PF17917">
    <property type="entry name" value="RT_RNaseH"/>
    <property type="match status" value="1"/>
</dbReference>
<feature type="region of interest" description="Disordered" evidence="7">
    <location>
        <begin position="764"/>
        <end position="792"/>
    </location>
</feature>
<evidence type="ECO:0000256" key="6">
    <source>
        <dbReference type="ARBA" id="ARBA00022918"/>
    </source>
</evidence>
<keyword evidence="1" id="KW-0808">Transferase</keyword>
<evidence type="ECO:0000313" key="9">
    <source>
        <dbReference type="EMBL" id="GBG92926.1"/>
    </source>
</evidence>
<evidence type="ECO:0000256" key="4">
    <source>
        <dbReference type="ARBA" id="ARBA00022759"/>
    </source>
</evidence>
<gene>
    <name evidence="9" type="ORF">CBR_g57790</name>
</gene>
<evidence type="ECO:0000256" key="1">
    <source>
        <dbReference type="ARBA" id="ARBA00022679"/>
    </source>
</evidence>
<evidence type="ECO:0000259" key="8">
    <source>
        <dbReference type="PROSITE" id="PS50878"/>
    </source>
</evidence>
<dbReference type="PROSITE" id="PS50878">
    <property type="entry name" value="RT_POL"/>
    <property type="match status" value="1"/>
</dbReference>